<keyword evidence="2" id="KW-1185">Reference proteome</keyword>
<name>A0A7J7S263_MYOMY</name>
<evidence type="ECO:0000313" key="2">
    <source>
        <dbReference type="Proteomes" id="UP000527355"/>
    </source>
</evidence>
<dbReference type="Proteomes" id="UP000527355">
    <property type="component" value="Unassembled WGS sequence"/>
</dbReference>
<reference evidence="1 2" key="1">
    <citation type="journal article" date="2020" name="Nature">
        <title>Six reference-quality genomes reveal evolution of bat adaptations.</title>
        <authorList>
            <person name="Jebb D."/>
            <person name="Huang Z."/>
            <person name="Pippel M."/>
            <person name="Hughes G.M."/>
            <person name="Lavrichenko K."/>
            <person name="Devanna P."/>
            <person name="Winkler S."/>
            <person name="Jermiin L.S."/>
            <person name="Skirmuntt E.C."/>
            <person name="Katzourakis A."/>
            <person name="Burkitt-Gray L."/>
            <person name="Ray D.A."/>
            <person name="Sullivan K.A.M."/>
            <person name="Roscito J.G."/>
            <person name="Kirilenko B.M."/>
            <person name="Davalos L.M."/>
            <person name="Corthals A.P."/>
            <person name="Power M.L."/>
            <person name="Jones G."/>
            <person name="Ransome R.D."/>
            <person name="Dechmann D.K.N."/>
            <person name="Locatelli A.G."/>
            <person name="Puechmaille S.J."/>
            <person name="Fedrigo O."/>
            <person name="Jarvis E.D."/>
            <person name="Hiller M."/>
            <person name="Vernes S.C."/>
            <person name="Myers E.W."/>
            <person name="Teeling E.C."/>
        </authorList>
    </citation>
    <scope>NUCLEOTIDE SEQUENCE [LARGE SCALE GENOMIC DNA]</scope>
    <source>
        <strain evidence="1">MMyoMyo1</strain>
        <tissue evidence="1">Flight muscle</tissue>
    </source>
</reference>
<accession>A0A7J7S263</accession>
<protein>
    <submittedName>
        <fullName evidence="1">Uncharacterized protein</fullName>
    </submittedName>
</protein>
<dbReference type="AlphaFoldDB" id="A0A7J7S263"/>
<gene>
    <name evidence="1" type="ORF">mMyoMyo1_010100</name>
</gene>
<evidence type="ECO:0000313" key="1">
    <source>
        <dbReference type="EMBL" id="KAF6282463.1"/>
    </source>
</evidence>
<dbReference type="EMBL" id="JABWUV010000020">
    <property type="protein sequence ID" value="KAF6282463.1"/>
    <property type="molecule type" value="Genomic_DNA"/>
</dbReference>
<organism evidence="1 2">
    <name type="scientific">Myotis myotis</name>
    <name type="common">Greater mouse-eared bat</name>
    <name type="synonym">Vespertilio myotis</name>
    <dbReference type="NCBI Taxonomy" id="51298"/>
    <lineage>
        <taxon>Eukaryota</taxon>
        <taxon>Metazoa</taxon>
        <taxon>Chordata</taxon>
        <taxon>Craniata</taxon>
        <taxon>Vertebrata</taxon>
        <taxon>Euteleostomi</taxon>
        <taxon>Mammalia</taxon>
        <taxon>Eutheria</taxon>
        <taxon>Laurasiatheria</taxon>
        <taxon>Chiroptera</taxon>
        <taxon>Yangochiroptera</taxon>
        <taxon>Vespertilionidae</taxon>
        <taxon>Myotis</taxon>
    </lineage>
</organism>
<proteinExistence type="predicted"/>
<sequence>MLGFLQKVPELGASLRSPLHSAPQVGTLAASEEQMPFPSSVKDTIGANAELHRRDGVSPGWGGSVVERRPMNQEVTARFPVRAHARGCGLNPQCGACRRLPINDSLSSLMFLSLSAFPFLSEINKNIF</sequence>
<comment type="caution">
    <text evidence="1">The sequence shown here is derived from an EMBL/GenBank/DDBJ whole genome shotgun (WGS) entry which is preliminary data.</text>
</comment>